<keyword evidence="2" id="KW-0812">Transmembrane</keyword>
<gene>
    <name evidence="3" type="ORF">ACFPM3_13930</name>
</gene>
<dbReference type="RefSeq" id="WP_380841779.1">
    <property type="nucleotide sequence ID" value="NZ_JBHMCZ010000029.1"/>
</dbReference>
<feature type="compositionally biased region" description="Low complexity" evidence="1">
    <location>
        <begin position="103"/>
        <end position="115"/>
    </location>
</feature>
<organism evidence="3 4">
    <name type="scientific">Streptomyces coeruleoprunus</name>
    <dbReference type="NCBI Taxonomy" id="285563"/>
    <lineage>
        <taxon>Bacteria</taxon>
        <taxon>Bacillati</taxon>
        <taxon>Actinomycetota</taxon>
        <taxon>Actinomycetes</taxon>
        <taxon>Kitasatosporales</taxon>
        <taxon>Streptomycetaceae</taxon>
        <taxon>Streptomyces</taxon>
    </lineage>
</organism>
<keyword evidence="2" id="KW-0472">Membrane</keyword>
<evidence type="ECO:0000313" key="4">
    <source>
        <dbReference type="Proteomes" id="UP001595829"/>
    </source>
</evidence>
<dbReference type="EMBL" id="JBHSJD010000008">
    <property type="protein sequence ID" value="MFC5023234.1"/>
    <property type="molecule type" value="Genomic_DNA"/>
</dbReference>
<feature type="transmembrane region" description="Helical" evidence="2">
    <location>
        <begin position="534"/>
        <end position="554"/>
    </location>
</feature>
<proteinExistence type="predicted"/>
<keyword evidence="2" id="KW-1133">Transmembrane helix</keyword>
<comment type="caution">
    <text evidence="3">The sequence shown here is derived from an EMBL/GenBank/DDBJ whole genome shotgun (WGS) entry which is preliminary data.</text>
</comment>
<reference evidence="4" key="1">
    <citation type="journal article" date="2019" name="Int. J. Syst. Evol. Microbiol.">
        <title>The Global Catalogue of Microorganisms (GCM) 10K type strain sequencing project: providing services to taxonomists for standard genome sequencing and annotation.</title>
        <authorList>
            <consortium name="The Broad Institute Genomics Platform"/>
            <consortium name="The Broad Institute Genome Sequencing Center for Infectious Disease"/>
            <person name="Wu L."/>
            <person name="Ma J."/>
        </authorList>
    </citation>
    <scope>NUCLEOTIDE SEQUENCE [LARGE SCALE GENOMIC DNA]</scope>
    <source>
        <strain evidence="4">CGMCC 4.1648</strain>
    </source>
</reference>
<evidence type="ECO:0000256" key="1">
    <source>
        <dbReference type="SAM" id="MobiDB-lite"/>
    </source>
</evidence>
<feature type="region of interest" description="Disordered" evidence="1">
    <location>
        <begin position="650"/>
        <end position="683"/>
    </location>
</feature>
<feature type="compositionally biased region" description="Pro residues" evidence="1">
    <location>
        <begin position="662"/>
        <end position="671"/>
    </location>
</feature>
<feature type="transmembrane region" description="Helical" evidence="2">
    <location>
        <begin position="493"/>
        <end position="513"/>
    </location>
</feature>
<evidence type="ECO:0000256" key="2">
    <source>
        <dbReference type="SAM" id="Phobius"/>
    </source>
</evidence>
<accession>A0ABV9XFJ5</accession>
<feature type="compositionally biased region" description="Gly residues" evidence="1">
    <location>
        <begin position="58"/>
        <end position="71"/>
    </location>
</feature>
<feature type="region of interest" description="Disordered" evidence="1">
    <location>
        <begin position="24"/>
        <end position="115"/>
    </location>
</feature>
<feature type="compositionally biased region" description="Basic and acidic residues" evidence="1">
    <location>
        <begin position="73"/>
        <end position="83"/>
    </location>
</feature>
<keyword evidence="4" id="KW-1185">Reference proteome</keyword>
<protein>
    <submittedName>
        <fullName evidence="3">Uncharacterized protein</fullName>
    </submittedName>
</protein>
<name>A0ABV9XFJ5_9ACTN</name>
<dbReference type="Proteomes" id="UP001595829">
    <property type="component" value="Unassembled WGS sequence"/>
</dbReference>
<feature type="transmembrane region" description="Helical" evidence="2">
    <location>
        <begin position="560"/>
        <end position="581"/>
    </location>
</feature>
<sequence length="926" mass="96939">MNPSESTGATPYYRPPTHAVCVDLRPFRHHAPADPDAGFPQPGRPAGPGPDDGPSGDLHGGAGLPGDGPSGGLRDDLRGDDPRGGVLPGYGRSGDGQFRDGPPDGSLSGSGLPGRGPSLAAVEAVRAALDAPQRGDERRFLVVDDATRLVAHQLLYEQLHAYGPAQVVCLAVGSPEDRVLRRPLTLRPPAAGVLWLPDPRIDADADAYGDALRPLVELLTAPEVFDAVLGALGNVVHGVAVPAVRVVEHDLTDEGRTRAWKQAVDSLTGQDVPGTGPGDGVPAELAVLLDDSVPSGLESHPWLVPNGPADLRHRACDDALAEVCDAHRRIRGAAGLFGTAGTRRLDLPSRLWDLGQALGRYRDTVAAAFDDGGGGGGGRLTPDRRARLLERGIQLPEPSEASRTRVVPALRDFTQGLLARRLPLRSAASRLAALSGRSAPAGSAVRLARLDELCPPAYLRHLERPPAFVAGGTPAVGAVLAAAPAFVAGLWPGSGWALGPATGLLAGGLALLMRRHRPNRSPDGRLDGDAVTGAGPRFAGGLVGGLLGASAGLALGLPGWAGLCLALLAVAAVVLVAVRDWTLAVDDWWRRTDAEYAGRVVTGTDRLLAETAVHDWLFADARHHCSDAAGAVAVLLRGMAATAEAYEAYAPGPDGASRPQEPAAPPLPPPGEDGGAAEPWGWDTWSDSSAGDGWYDAVPAGATPYAEPVAAPLESLAVEEWRPVVSDDPPWLERERGDGGPDLVDTLVADLLAGTGRILTPCWARVERDPVRAGRIPLDGPMHDVLDEVHGRLLRDAATSPSPYDRHPEQRPDAARLTGVAPDRIAEVLAPENGADRTVPLCGPQHRRLLSHDPVAVRRVRFVPEAFRRGTGADDPRGDHHGAHRTLAEYADEVVWTPAGRHAGVLDLVPLRTDAVRTVREEGGAA</sequence>
<evidence type="ECO:0000313" key="3">
    <source>
        <dbReference type="EMBL" id="MFC5023234.1"/>
    </source>
</evidence>